<accession>A0AB35XN91</accession>
<dbReference type="AlphaFoldDB" id="A0AB35XN91"/>
<organism evidence="1 2">
    <name type="scientific">Cutibacterium avidum</name>
    <dbReference type="NCBI Taxonomy" id="33010"/>
    <lineage>
        <taxon>Bacteria</taxon>
        <taxon>Bacillati</taxon>
        <taxon>Actinomycetota</taxon>
        <taxon>Actinomycetes</taxon>
        <taxon>Propionibacteriales</taxon>
        <taxon>Propionibacteriaceae</taxon>
        <taxon>Cutibacterium</taxon>
    </lineage>
</organism>
<name>A0AB35XN91_9ACTN</name>
<evidence type="ECO:0000313" key="1">
    <source>
        <dbReference type="EMBL" id="MEH1547391.1"/>
    </source>
</evidence>
<dbReference type="EMBL" id="JBAKUA010000017">
    <property type="protein sequence ID" value="MEH1547391.1"/>
    <property type="molecule type" value="Genomic_DNA"/>
</dbReference>
<reference evidence="1" key="1">
    <citation type="submission" date="2024-02" db="EMBL/GenBank/DDBJ databases">
        <title>Bacterial skin colonization with Propionibacterium avidum as a risk factor for Periprosthetic Joint Infections - a single-center prospective study.</title>
        <authorList>
            <person name="Achermann Y."/>
        </authorList>
    </citation>
    <scope>NUCLEOTIDE SEQUENCE</scope>
    <source>
        <strain evidence="1">PAVI-2017310195</strain>
    </source>
</reference>
<gene>
    <name evidence="1" type="ORF">V7F78_10315</name>
</gene>
<proteinExistence type="predicted"/>
<comment type="caution">
    <text evidence="1">The sequence shown here is derived from an EMBL/GenBank/DDBJ whole genome shotgun (WGS) entry which is preliminary data.</text>
</comment>
<sequence length="42" mass="4894">MRDELRGIVDRDVDLVVKRSIRNQYFRDSALAQPEAIYVADV</sequence>
<evidence type="ECO:0000313" key="2">
    <source>
        <dbReference type="Proteomes" id="UP001309299"/>
    </source>
</evidence>
<dbReference type="RefSeq" id="WP_256998436.1">
    <property type="nucleotide sequence ID" value="NZ_AP024308.1"/>
</dbReference>
<dbReference type="Proteomes" id="UP001309299">
    <property type="component" value="Unassembled WGS sequence"/>
</dbReference>
<protein>
    <submittedName>
        <fullName evidence="1">Uncharacterized protein</fullName>
    </submittedName>
</protein>